<organism evidence="1 2">
    <name type="scientific">Trifolium medium</name>
    <dbReference type="NCBI Taxonomy" id="97028"/>
    <lineage>
        <taxon>Eukaryota</taxon>
        <taxon>Viridiplantae</taxon>
        <taxon>Streptophyta</taxon>
        <taxon>Embryophyta</taxon>
        <taxon>Tracheophyta</taxon>
        <taxon>Spermatophyta</taxon>
        <taxon>Magnoliopsida</taxon>
        <taxon>eudicotyledons</taxon>
        <taxon>Gunneridae</taxon>
        <taxon>Pentapetalae</taxon>
        <taxon>rosids</taxon>
        <taxon>fabids</taxon>
        <taxon>Fabales</taxon>
        <taxon>Fabaceae</taxon>
        <taxon>Papilionoideae</taxon>
        <taxon>50 kb inversion clade</taxon>
        <taxon>NPAAA clade</taxon>
        <taxon>Hologalegina</taxon>
        <taxon>IRL clade</taxon>
        <taxon>Trifolieae</taxon>
        <taxon>Trifolium</taxon>
    </lineage>
</organism>
<evidence type="ECO:0000313" key="1">
    <source>
        <dbReference type="EMBL" id="MCI53178.1"/>
    </source>
</evidence>
<comment type="caution">
    <text evidence="1">The sequence shown here is derived from an EMBL/GenBank/DDBJ whole genome shotgun (WGS) entry which is preliminary data.</text>
</comment>
<dbReference type="EMBL" id="LXQA010459200">
    <property type="protein sequence ID" value="MCI53178.1"/>
    <property type="molecule type" value="Genomic_DNA"/>
</dbReference>
<proteinExistence type="predicted"/>
<evidence type="ECO:0000313" key="2">
    <source>
        <dbReference type="Proteomes" id="UP000265520"/>
    </source>
</evidence>
<protein>
    <submittedName>
        <fullName evidence="1">Wall-associated receptor kinase-like protein</fullName>
    </submittedName>
</protein>
<dbReference type="AlphaFoldDB" id="A0A392SWE9"/>
<accession>A0A392SWE9</accession>
<reference evidence="1 2" key="1">
    <citation type="journal article" date="2018" name="Front. Plant Sci.">
        <title>Red Clover (Trifolium pratense) and Zigzag Clover (T. medium) - A Picture of Genomic Similarities and Differences.</title>
        <authorList>
            <person name="Dluhosova J."/>
            <person name="Istvanek J."/>
            <person name="Nedelnik J."/>
            <person name="Repkova J."/>
        </authorList>
    </citation>
    <scope>NUCLEOTIDE SEQUENCE [LARGE SCALE GENOMIC DNA]</scope>
    <source>
        <strain evidence="2">cv. 10/8</strain>
        <tissue evidence="1">Leaf</tissue>
    </source>
</reference>
<keyword evidence="1" id="KW-0675">Receptor</keyword>
<keyword evidence="1" id="KW-0808">Transferase</keyword>
<feature type="non-terminal residue" evidence="1">
    <location>
        <position position="45"/>
    </location>
</feature>
<name>A0A392SWE9_9FABA</name>
<dbReference type="Proteomes" id="UP000265520">
    <property type="component" value="Unassembled WGS sequence"/>
</dbReference>
<sequence length="45" mass="4841">MTHFHISPTRNKLIAVGCDTVGIFEAADSEGNDYGTGCVAYCTKF</sequence>
<keyword evidence="2" id="KW-1185">Reference proteome</keyword>
<keyword evidence="1" id="KW-0418">Kinase</keyword>
<dbReference type="GO" id="GO:0016301">
    <property type="term" value="F:kinase activity"/>
    <property type="evidence" value="ECO:0007669"/>
    <property type="project" value="UniProtKB-KW"/>
</dbReference>